<protein>
    <submittedName>
        <fullName evidence="3">HAD family hydrolase</fullName>
        <ecNumber evidence="3">3.-.-.-</ecNumber>
    </submittedName>
</protein>
<gene>
    <name evidence="3" type="ORF">ACFQ2J_10920</name>
</gene>
<evidence type="ECO:0000313" key="4">
    <source>
        <dbReference type="Proteomes" id="UP001596990"/>
    </source>
</evidence>
<dbReference type="PANTHER" id="PTHR43434">
    <property type="entry name" value="PHOSPHOGLYCOLATE PHOSPHATASE"/>
    <property type="match status" value="1"/>
</dbReference>
<dbReference type="InterPro" id="IPR023198">
    <property type="entry name" value="PGP-like_dom2"/>
</dbReference>
<name>A0ABW3L3H3_9BACI</name>
<keyword evidence="1 3" id="KW-0378">Hydrolase</keyword>
<dbReference type="NCBIfam" id="TIGR01549">
    <property type="entry name" value="HAD-SF-IA-v1"/>
    <property type="match status" value="1"/>
</dbReference>
<dbReference type="SFLD" id="SFLDG01129">
    <property type="entry name" value="C1.5:_HAD__Beta-PGM__Phosphata"/>
    <property type="match status" value="1"/>
</dbReference>
<dbReference type="Gene3D" id="3.40.50.1000">
    <property type="entry name" value="HAD superfamily/HAD-like"/>
    <property type="match status" value="1"/>
</dbReference>
<accession>A0ABW3L3H3</accession>
<evidence type="ECO:0000256" key="1">
    <source>
        <dbReference type="ARBA" id="ARBA00022801"/>
    </source>
</evidence>
<organism evidence="3 4">
    <name type="scientific">Thalassobacillus hwangdonensis</name>
    <dbReference type="NCBI Taxonomy" id="546108"/>
    <lineage>
        <taxon>Bacteria</taxon>
        <taxon>Bacillati</taxon>
        <taxon>Bacillota</taxon>
        <taxon>Bacilli</taxon>
        <taxon>Bacillales</taxon>
        <taxon>Bacillaceae</taxon>
        <taxon>Thalassobacillus</taxon>
    </lineage>
</organism>
<dbReference type="InterPro" id="IPR050155">
    <property type="entry name" value="HAD-like_hydrolase_sf"/>
</dbReference>
<dbReference type="GO" id="GO:0016787">
    <property type="term" value="F:hydrolase activity"/>
    <property type="evidence" value="ECO:0007669"/>
    <property type="project" value="UniProtKB-KW"/>
</dbReference>
<keyword evidence="4" id="KW-1185">Reference proteome</keyword>
<dbReference type="InterPro" id="IPR036412">
    <property type="entry name" value="HAD-like_sf"/>
</dbReference>
<evidence type="ECO:0000256" key="2">
    <source>
        <dbReference type="ARBA" id="ARBA00022842"/>
    </source>
</evidence>
<dbReference type="InterPro" id="IPR023214">
    <property type="entry name" value="HAD_sf"/>
</dbReference>
<dbReference type="InterPro" id="IPR006439">
    <property type="entry name" value="HAD-SF_hydro_IA"/>
</dbReference>
<keyword evidence="2" id="KW-0460">Magnesium</keyword>
<dbReference type="NCBIfam" id="TIGR01509">
    <property type="entry name" value="HAD-SF-IA-v3"/>
    <property type="match status" value="1"/>
</dbReference>
<dbReference type="EMBL" id="JBHTKL010000005">
    <property type="protein sequence ID" value="MFD1019683.1"/>
    <property type="molecule type" value="Genomic_DNA"/>
</dbReference>
<dbReference type="InterPro" id="IPR041492">
    <property type="entry name" value="HAD_2"/>
</dbReference>
<dbReference type="Gene3D" id="1.10.150.240">
    <property type="entry name" value="Putative phosphatase, domain 2"/>
    <property type="match status" value="1"/>
</dbReference>
<dbReference type="PANTHER" id="PTHR43434:SF26">
    <property type="entry name" value="PYROPHOSPHATASE PPAX"/>
    <property type="match status" value="1"/>
</dbReference>
<dbReference type="RefSeq" id="WP_386059971.1">
    <property type="nucleotide sequence ID" value="NZ_JBHTKL010000005.1"/>
</dbReference>
<dbReference type="SFLD" id="SFLDS00003">
    <property type="entry name" value="Haloacid_Dehalogenase"/>
    <property type="match status" value="1"/>
</dbReference>
<reference evidence="4" key="1">
    <citation type="journal article" date="2019" name="Int. J. Syst. Evol. Microbiol.">
        <title>The Global Catalogue of Microorganisms (GCM) 10K type strain sequencing project: providing services to taxonomists for standard genome sequencing and annotation.</title>
        <authorList>
            <consortium name="The Broad Institute Genomics Platform"/>
            <consortium name="The Broad Institute Genome Sequencing Center for Infectious Disease"/>
            <person name="Wu L."/>
            <person name="Ma J."/>
        </authorList>
    </citation>
    <scope>NUCLEOTIDE SEQUENCE [LARGE SCALE GENOMIC DNA]</scope>
    <source>
        <strain evidence="4">CCUG 56607</strain>
    </source>
</reference>
<dbReference type="Proteomes" id="UP001596990">
    <property type="component" value="Unassembled WGS sequence"/>
</dbReference>
<evidence type="ECO:0000313" key="3">
    <source>
        <dbReference type="EMBL" id="MFD1019683.1"/>
    </source>
</evidence>
<dbReference type="EC" id="3.-.-.-" evidence="3"/>
<dbReference type="SFLD" id="SFLDG01135">
    <property type="entry name" value="C1.5.6:_HAD__Beta-PGM__Phospha"/>
    <property type="match status" value="1"/>
</dbReference>
<dbReference type="Pfam" id="PF13419">
    <property type="entry name" value="HAD_2"/>
    <property type="match status" value="1"/>
</dbReference>
<sequence length="214" mass="24107">MKAIIFDFDGTLADTLPVCFYAFQSVFKEFDDKEITSDEIVSMFGPSETGIIRENLKHSNHDEAIERFYEKYSEKHTELVLENKEVADMLQFLKREGYKLGIVTGKARRSLVISVGHLKLDDAFDVIITGDDVVDPKPHPEGLQKALKLLGVTKEEAMFIGDSDADIQAGKRAEVLTIGVQWLPNYQAPSFSVEPDYTYKNVSEFIEKLSVGSF</sequence>
<dbReference type="PRINTS" id="PR00413">
    <property type="entry name" value="HADHALOGNASE"/>
</dbReference>
<proteinExistence type="predicted"/>
<dbReference type="SUPFAM" id="SSF56784">
    <property type="entry name" value="HAD-like"/>
    <property type="match status" value="1"/>
</dbReference>
<comment type="caution">
    <text evidence="3">The sequence shown here is derived from an EMBL/GenBank/DDBJ whole genome shotgun (WGS) entry which is preliminary data.</text>
</comment>